<dbReference type="Gene3D" id="1.20.1250.20">
    <property type="entry name" value="MFS general substrate transporter like domains"/>
    <property type="match status" value="1"/>
</dbReference>
<dbReference type="GO" id="GO:0015343">
    <property type="term" value="F:siderophore-iron transmembrane transporter activity"/>
    <property type="evidence" value="ECO:0007669"/>
    <property type="project" value="TreeGrafter"/>
</dbReference>
<protein>
    <submittedName>
        <fullName evidence="6">Putative siderochrome-iron transporter</fullName>
    </submittedName>
</protein>
<comment type="subcellular location">
    <subcellularLocation>
        <location evidence="1">Membrane</location>
        <topology evidence="1">Multi-pass membrane protein</topology>
    </subcellularLocation>
</comment>
<evidence type="ECO:0000256" key="1">
    <source>
        <dbReference type="ARBA" id="ARBA00004141"/>
    </source>
</evidence>
<dbReference type="Proteomes" id="UP000053317">
    <property type="component" value="Unassembled WGS sequence"/>
</dbReference>
<feature type="transmembrane region" description="Helical" evidence="5">
    <location>
        <begin position="407"/>
        <end position="427"/>
    </location>
</feature>
<feature type="transmembrane region" description="Helical" evidence="5">
    <location>
        <begin position="439"/>
        <end position="462"/>
    </location>
</feature>
<organism evidence="6 7">
    <name type="scientific">Phaeomoniella chlamydospora</name>
    <name type="common">Phaeoacremonium chlamydosporum</name>
    <dbReference type="NCBI Taxonomy" id="158046"/>
    <lineage>
        <taxon>Eukaryota</taxon>
        <taxon>Fungi</taxon>
        <taxon>Dikarya</taxon>
        <taxon>Ascomycota</taxon>
        <taxon>Pezizomycotina</taxon>
        <taxon>Eurotiomycetes</taxon>
        <taxon>Chaetothyriomycetidae</taxon>
        <taxon>Phaeomoniellales</taxon>
        <taxon>Phaeomoniellaceae</taxon>
        <taxon>Phaeomoniella</taxon>
    </lineage>
</organism>
<proteinExistence type="predicted"/>
<feature type="transmembrane region" description="Helical" evidence="5">
    <location>
        <begin position="104"/>
        <end position="123"/>
    </location>
</feature>
<feature type="transmembrane region" description="Helical" evidence="5">
    <location>
        <begin position="272"/>
        <end position="295"/>
    </location>
</feature>
<evidence type="ECO:0000256" key="5">
    <source>
        <dbReference type="SAM" id="Phobius"/>
    </source>
</evidence>
<comment type="caution">
    <text evidence="6">The sequence shown here is derived from an EMBL/GenBank/DDBJ whole genome shotgun (WGS) entry which is preliminary data.</text>
</comment>
<keyword evidence="2 5" id="KW-0812">Transmembrane</keyword>
<dbReference type="PANTHER" id="PTHR23501:SF200">
    <property type="entry name" value="TRANSPORTER, PUTATIVE (AFU_ORTHOLOGUE AFUA_3G01360)-RELATED"/>
    <property type="match status" value="1"/>
</dbReference>
<feature type="transmembrane region" description="Helical" evidence="5">
    <location>
        <begin position="351"/>
        <end position="369"/>
    </location>
</feature>
<evidence type="ECO:0000256" key="3">
    <source>
        <dbReference type="ARBA" id="ARBA00022989"/>
    </source>
</evidence>
<evidence type="ECO:0000256" key="4">
    <source>
        <dbReference type="ARBA" id="ARBA00023136"/>
    </source>
</evidence>
<dbReference type="EMBL" id="LCWF01000056">
    <property type="protein sequence ID" value="KKY24760.1"/>
    <property type="molecule type" value="Genomic_DNA"/>
</dbReference>
<keyword evidence="3 5" id="KW-1133">Transmembrane helix</keyword>
<feature type="transmembrane region" description="Helical" evidence="5">
    <location>
        <begin position="376"/>
        <end position="395"/>
    </location>
</feature>
<feature type="transmembrane region" description="Helical" evidence="5">
    <location>
        <begin position="161"/>
        <end position="180"/>
    </location>
</feature>
<dbReference type="InterPro" id="IPR036259">
    <property type="entry name" value="MFS_trans_sf"/>
</dbReference>
<accession>A0A0G2H7W3</accession>
<dbReference type="OrthoDB" id="2241241at2759"/>
<gene>
    <name evidence="6" type="ORF">UCRPC4_g02290</name>
</gene>
<dbReference type="InterPro" id="IPR011701">
    <property type="entry name" value="MFS"/>
</dbReference>
<evidence type="ECO:0000256" key="2">
    <source>
        <dbReference type="ARBA" id="ARBA00022692"/>
    </source>
</evidence>
<dbReference type="Pfam" id="PF07690">
    <property type="entry name" value="MFS_1"/>
    <property type="match status" value="1"/>
</dbReference>
<dbReference type="GO" id="GO:0005886">
    <property type="term" value="C:plasma membrane"/>
    <property type="evidence" value="ECO:0007669"/>
    <property type="project" value="TreeGrafter"/>
</dbReference>
<evidence type="ECO:0000313" key="7">
    <source>
        <dbReference type="Proteomes" id="UP000053317"/>
    </source>
</evidence>
<feature type="transmembrane region" description="Helical" evidence="5">
    <location>
        <begin position="192"/>
        <end position="215"/>
    </location>
</feature>
<evidence type="ECO:0000313" key="6">
    <source>
        <dbReference type="EMBL" id="KKY24760.1"/>
    </source>
</evidence>
<dbReference type="PANTHER" id="PTHR23501">
    <property type="entry name" value="MAJOR FACILITATOR SUPERFAMILY"/>
    <property type="match status" value="1"/>
</dbReference>
<sequence length="511" mass="56002">MGVTQAIKNHFEAHPKDDNVTEIAPVGINRSVSDAGTEELGKHTVKADVSGVSRVEATQAVWGKNGRYLIILGLALMMIMYELDNTTVYNYQSYATSSFNQVSMLSTLSTVGTIVWAVCKPTIGKVSDVIGYIFYCIGQSGTNIMNDIIISDITTMKWRTFGLAFSFFPYLIIPWCSAYIASSVINGIGWRWGIAMFAILMPFAASFVIGTLLFFQRKAKKQGLVLTEKLSVYKFFSLIDAGGSFLLMAGFALMLVPMTVAATTTSRWNTPWVPALIVVGFVILLLLIPYEIYIAKNPIMPPRYFKNLTLVCCCLIGAFDQMGFGASHTYFYSWMVVAHNYSIRTATFLNYVNGVTQCLSAIIVGLIISKTRRYKWIITIGATIRLIGYGVMLRLRGAENSIAELAIVQLIQGIGAGFLTIVIITAAQIQVPHREMAQVTSLVLLTSFIGSSIGSTIAGGIYTNTFKEALKRYLGSSATEELVDTVFSSITGDIPAYGTKDRTAINFAVRV</sequence>
<feature type="transmembrane region" description="Helical" evidence="5">
    <location>
        <begin position="235"/>
        <end position="260"/>
    </location>
</feature>
<dbReference type="AlphaFoldDB" id="A0A0G2H7W3"/>
<name>A0A0G2H7W3_PHACM</name>
<reference evidence="6 7" key="1">
    <citation type="submission" date="2015-05" db="EMBL/GenBank/DDBJ databases">
        <title>Distinctive expansion of gene families associated with plant cell wall degradation and secondary metabolism in the genomes of grapevine trunk pathogens.</title>
        <authorList>
            <person name="Lawrence D.P."/>
            <person name="Travadon R."/>
            <person name="Rolshausen P.E."/>
            <person name="Baumgartner K."/>
        </authorList>
    </citation>
    <scope>NUCLEOTIDE SEQUENCE [LARGE SCALE GENOMIC DNA]</scope>
    <source>
        <strain evidence="6">UCRPC4</strain>
    </source>
</reference>
<reference evidence="6 7" key="2">
    <citation type="submission" date="2015-05" db="EMBL/GenBank/DDBJ databases">
        <authorList>
            <person name="Morales-Cruz A."/>
            <person name="Amrine K.C."/>
            <person name="Cantu D."/>
        </authorList>
    </citation>
    <scope>NUCLEOTIDE SEQUENCE [LARGE SCALE GENOMIC DNA]</scope>
    <source>
        <strain evidence="6">UCRPC4</strain>
    </source>
</reference>
<dbReference type="SUPFAM" id="SSF103473">
    <property type="entry name" value="MFS general substrate transporter"/>
    <property type="match status" value="1"/>
</dbReference>
<feature type="transmembrane region" description="Helical" evidence="5">
    <location>
        <begin position="307"/>
        <end position="331"/>
    </location>
</feature>
<keyword evidence="4 5" id="KW-0472">Membrane</keyword>
<keyword evidence="7" id="KW-1185">Reference proteome</keyword>
<feature type="transmembrane region" description="Helical" evidence="5">
    <location>
        <begin position="66"/>
        <end position="83"/>
    </location>
</feature>